<accession>A0A8S5UMD0</accession>
<proteinExistence type="predicted"/>
<name>A0A8S5UMD0_9CAUD</name>
<evidence type="ECO:0000313" key="1">
    <source>
        <dbReference type="EMBL" id="DAF95562.1"/>
    </source>
</evidence>
<reference evidence="1" key="1">
    <citation type="journal article" date="2021" name="Proc. Natl. Acad. Sci. U.S.A.">
        <title>A Catalog of Tens of Thousands of Viruses from Human Metagenomes Reveals Hidden Associations with Chronic Diseases.</title>
        <authorList>
            <person name="Tisza M.J."/>
            <person name="Buck C.B."/>
        </authorList>
    </citation>
    <scope>NUCLEOTIDE SEQUENCE</scope>
    <source>
        <strain evidence="1">CtCo31</strain>
    </source>
</reference>
<sequence length="39" mass="4628">MKKSQQILSSIKNQKKIINMWLQLIVQKEGIKIIQLFKS</sequence>
<dbReference type="EMBL" id="BK016109">
    <property type="protein sequence ID" value="DAF95562.1"/>
    <property type="molecule type" value="Genomic_DNA"/>
</dbReference>
<protein>
    <submittedName>
        <fullName evidence="1">Uncharacterized protein</fullName>
    </submittedName>
</protein>
<organism evidence="1">
    <name type="scientific">Myoviridae sp. ctCo31</name>
    <dbReference type="NCBI Taxonomy" id="2825053"/>
    <lineage>
        <taxon>Viruses</taxon>
        <taxon>Duplodnaviria</taxon>
        <taxon>Heunggongvirae</taxon>
        <taxon>Uroviricota</taxon>
        <taxon>Caudoviricetes</taxon>
    </lineage>
</organism>